<feature type="transmembrane region" description="Helical" evidence="2">
    <location>
        <begin position="328"/>
        <end position="351"/>
    </location>
</feature>
<comment type="caution">
    <text evidence="3">The sequence shown here is derived from an EMBL/GenBank/DDBJ whole genome shotgun (WGS) entry which is preliminary data.</text>
</comment>
<evidence type="ECO:0000313" key="4">
    <source>
        <dbReference type="Proteomes" id="UP000521872"/>
    </source>
</evidence>
<dbReference type="Proteomes" id="UP000521872">
    <property type="component" value="Unassembled WGS sequence"/>
</dbReference>
<evidence type="ECO:0000256" key="1">
    <source>
        <dbReference type="SAM" id="MobiDB-lite"/>
    </source>
</evidence>
<accession>A0A8H4VSJ6</accession>
<evidence type="ECO:0000313" key="3">
    <source>
        <dbReference type="EMBL" id="KAF4620532.1"/>
    </source>
</evidence>
<dbReference type="PANTHER" id="PTHR16861:SF4">
    <property type="entry name" value="SH3 DOMAIN PROTEIN (AFU_ORTHOLOGUE AFUA_1G13610)"/>
    <property type="match status" value="1"/>
</dbReference>
<gene>
    <name evidence="3" type="ORF">D9613_000475</name>
</gene>
<feature type="region of interest" description="Disordered" evidence="1">
    <location>
        <begin position="277"/>
        <end position="320"/>
    </location>
</feature>
<dbReference type="PANTHER" id="PTHR16861">
    <property type="entry name" value="GLYCOPROTEIN 38"/>
    <property type="match status" value="1"/>
</dbReference>
<dbReference type="AlphaFoldDB" id="A0A8H4VSJ6"/>
<proteinExistence type="predicted"/>
<keyword evidence="2" id="KW-0472">Membrane</keyword>
<feature type="region of interest" description="Disordered" evidence="1">
    <location>
        <begin position="444"/>
        <end position="486"/>
    </location>
</feature>
<reference evidence="3 4" key="1">
    <citation type="submission" date="2019-12" db="EMBL/GenBank/DDBJ databases">
        <authorList>
            <person name="Floudas D."/>
            <person name="Bentzer J."/>
            <person name="Ahren D."/>
            <person name="Johansson T."/>
            <person name="Persson P."/>
            <person name="Tunlid A."/>
        </authorList>
    </citation>
    <scope>NUCLEOTIDE SEQUENCE [LARGE SCALE GENOMIC DNA]</scope>
    <source>
        <strain evidence="3 4">CBS 102.39</strain>
    </source>
</reference>
<organism evidence="3 4">
    <name type="scientific">Agrocybe pediades</name>
    <dbReference type="NCBI Taxonomy" id="84607"/>
    <lineage>
        <taxon>Eukaryota</taxon>
        <taxon>Fungi</taxon>
        <taxon>Dikarya</taxon>
        <taxon>Basidiomycota</taxon>
        <taxon>Agaricomycotina</taxon>
        <taxon>Agaricomycetes</taxon>
        <taxon>Agaricomycetidae</taxon>
        <taxon>Agaricales</taxon>
        <taxon>Agaricineae</taxon>
        <taxon>Strophariaceae</taxon>
        <taxon>Agrocybe</taxon>
    </lineage>
</organism>
<keyword evidence="2" id="KW-0812">Transmembrane</keyword>
<name>A0A8H4VSJ6_9AGAR</name>
<evidence type="ECO:0000256" key="2">
    <source>
        <dbReference type="SAM" id="Phobius"/>
    </source>
</evidence>
<protein>
    <submittedName>
        <fullName evidence="3">Uncharacterized protein</fullName>
    </submittedName>
</protein>
<keyword evidence="2" id="KW-1133">Transmembrane helix</keyword>
<dbReference type="Gene3D" id="2.60.120.260">
    <property type="entry name" value="Galactose-binding domain-like"/>
    <property type="match status" value="2"/>
</dbReference>
<keyword evidence="4" id="KW-1185">Reference proteome</keyword>
<dbReference type="EMBL" id="JAACJL010000015">
    <property type="protein sequence ID" value="KAF4620532.1"/>
    <property type="molecule type" value="Genomic_DNA"/>
</dbReference>
<sequence>MASFNMTVEDCSPMITYAPAGSWTDTTSSSDPLATSYSGGSYHVASTQGATATITFTGTGITLLGGRKPNYGTYSFSVDGQIVSSGSAQANDQVAQQILGSVEGLAYGSHTAVLTNTGGNPVDLDRIDFQTQIGQAGAVGVKKTIDDSDSSIVYSPSPSDWQVNSNAEFFDGSLHFTNTPGASASLSFSGDAVAVWGTVSPDHADINMELDGNSQTLPGGSGGMASVVHPQVLLFYKTDLGPGQHTLSMSGASQNNANGFIDLDMVNVFDAAVFDPSSTTTSSGRPPTGTPSSGKTAAVPSTSLESSSSPGSPVAAGTGSSGISKGAIAGAVIGALLGLALLLGLLGFLFMRRRRARSRSIEKSMISVSPVLPMQGDPRALESGMRSLENPVFPFPPPRARTTSSRLSIAPSYYSDPEFSGHSRGGSTMSALSTAPLVSQAPIMELPQSRSFSRKPVPAKSGLSPNGNPARPSHRPPTMDFVNMDN</sequence>